<comment type="caution">
    <text evidence="2">The sequence shown here is derived from an EMBL/GenBank/DDBJ whole genome shotgun (WGS) entry which is preliminary data.</text>
</comment>
<dbReference type="EMBL" id="JACHFV010000014">
    <property type="protein sequence ID" value="MBB5296860.1"/>
    <property type="molecule type" value="Genomic_DNA"/>
</dbReference>
<accession>A0AAJ5F2C7</accession>
<organism evidence="2 3">
    <name type="scientific">Deinococcus metallilatus</name>
    <dbReference type="NCBI Taxonomy" id="1211322"/>
    <lineage>
        <taxon>Bacteria</taxon>
        <taxon>Thermotogati</taxon>
        <taxon>Deinococcota</taxon>
        <taxon>Deinococci</taxon>
        <taxon>Deinococcales</taxon>
        <taxon>Deinococcaceae</taxon>
        <taxon>Deinococcus</taxon>
    </lineage>
</organism>
<evidence type="ECO:0000313" key="1">
    <source>
        <dbReference type="EMBL" id="MBB5296860.1"/>
    </source>
</evidence>
<reference evidence="2 3" key="1">
    <citation type="submission" date="2019-04" db="EMBL/GenBank/DDBJ databases">
        <title>Deinococcus metalilatus MA1002 mutant No.5.</title>
        <authorList>
            <person name="Park W."/>
            <person name="Park C."/>
        </authorList>
    </citation>
    <scope>NUCLEOTIDE SEQUENCE [LARGE SCALE GENOMIC DNA]</scope>
    <source>
        <strain evidence="2 3">MA1002-m5</strain>
    </source>
</reference>
<reference evidence="1 4" key="2">
    <citation type="submission" date="2020-08" db="EMBL/GenBank/DDBJ databases">
        <title>Genomic Encyclopedia of Type Strains, Phase IV (KMG-IV): sequencing the most valuable type-strain genomes for metagenomic binning, comparative biology and taxonomic classification.</title>
        <authorList>
            <person name="Goeker M."/>
        </authorList>
    </citation>
    <scope>NUCLEOTIDE SEQUENCE [LARGE SCALE GENOMIC DNA]</scope>
    <source>
        <strain evidence="1 4">DSM 105434</strain>
    </source>
</reference>
<evidence type="ECO:0000313" key="3">
    <source>
        <dbReference type="Proteomes" id="UP000308000"/>
    </source>
</evidence>
<sequence length="92" mass="9155">MPPGVVVLVVPVVPVSPQTMLGEVAAEGVVVDVEGVEEVDGVVVPGVPDGAVVVPGGVVLVVPPCWASVEVPRVSATPRTAALQLKADACLI</sequence>
<evidence type="ECO:0000313" key="2">
    <source>
        <dbReference type="EMBL" id="TLK22759.1"/>
    </source>
</evidence>
<evidence type="ECO:0000313" key="4">
    <source>
        <dbReference type="Proteomes" id="UP000536909"/>
    </source>
</evidence>
<dbReference type="Proteomes" id="UP000308000">
    <property type="component" value="Unassembled WGS sequence"/>
</dbReference>
<dbReference type="AlphaFoldDB" id="A0AAJ5F2C7"/>
<proteinExistence type="predicted"/>
<gene>
    <name evidence="2" type="ORF">FCS05_17030</name>
    <name evidence="1" type="ORF">HNQ10_003720</name>
</gene>
<protein>
    <submittedName>
        <fullName evidence="2">Uncharacterized protein</fullName>
    </submittedName>
</protein>
<dbReference type="Proteomes" id="UP000536909">
    <property type="component" value="Unassembled WGS sequence"/>
</dbReference>
<dbReference type="EMBL" id="VBRC01000015">
    <property type="protein sequence ID" value="TLK22759.1"/>
    <property type="molecule type" value="Genomic_DNA"/>
</dbReference>
<keyword evidence="4" id="KW-1185">Reference proteome</keyword>
<dbReference type="RefSeq" id="WP_129119952.1">
    <property type="nucleotide sequence ID" value="NZ_BSUI01000003.1"/>
</dbReference>
<name>A0AAJ5F2C7_9DEIO</name>